<keyword evidence="4" id="KW-1185">Reference proteome</keyword>
<dbReference type="EMBL" id="AHNU02000017">
    <property type="protein sequence ID" value="EMN92067.1"/>
    <property type="molecule type" value="Genomic_DNA"/>
</dbReference>
<comment type="caution">
    <text evidence="3">The sequence shown here is derived from an EMBL/GenBank/DDBJ whole genome shotgun (WGS) entry which is preliminary data.</text>
</comment>
<reference evidence="3 4" key="1">
    <citation type="submission" date="2013-01" db="EMBL/GenBank/DDBJ databases">
        <authorList>
            <person name="Harkins D.M."/>
            <person name="Durkin A.S."/>
            <person name="Brinkac L.M."/>
            <person name="Haft D.H."/>
            <person name="Selengut J.D."/>
            <person name="Sanka R."/>
            <person name="DePew J."/>
            <person name="Purushe J."/>
            <person name="Chanthongthip A."/>
            <person name="Lattana O."/>
            <person name="Phetsouvanh R."/>
            <person name="Newton P.N."/>
            <person name="Vinetz J.M."/>
            <person name="Sutton G.G."/>
            <person name="Nierman W.C."/>
            <person name="Fouts D.E."/>
        </authorList>
    </citation>
    <scope>NUCLEOTIDE SEQUENCE [LARGE SCALE GENOMIC DNA]</scope>
    <source>
        <strain evidence="3 4">UI 13098</strain>
    </source>
</reference>
<feature type="region of interest" description="Disordered" evidence="1">
    <location>
        <begin position="1"/>
        <end position="26"/>
    </location>
</feature>
<name>M6QTD8_9LEPT</name>
<organism evidence="3 4">
    <name type="scientific">Leptospira weilii str. UI 13098</name>
    <dbReference type="NCBI Taxonomy" id="1088542"/>
    <lineage>
        <taxon>Bacteria</taxon>
        <taxon>Pseudomonadati</taxon>
        <taxon>Spirochaetota</taxon>
        <taxon>Spirochaetia</taxon>
        <taxon>Leptospirales</taxon>
        <taxon>Leptospiraceae</taxon>
        <taxon>Leptospira</taxon>
    </lineage>
</organism>
<dbReference type="InterPro" id="IPR002559">
    <property type="entry name" value="Transposase_11"/>
</dbReference>
<evidence type="ECO:0000259" key="2">
    <source>
        <dbReference type="Pfam" id="PF01609"/>
    </source>
</evidence>
<dbReference type="Pfam" id="PF01609">
    <property type="entry name" value="DDE_Tnp_1"/>
    <property type="match status" value="1"/>
</dbReference>
<evidence type="ECO:0000256" key="1">
    <source>
        <dbReference type="SAM" id="MobiDB-lite"/>
    </source>
</evidence>
<protein>
    <submittedName>
        <fullName evidence="3">Transposase, IS4-like family protein</fullName>
    </submittedName>
</protein>
<dbReference type="PANTHER" id="PTHR30007">
    <property type="entry name" value="PHP DOMAIN PROTEIN"/>
    <property type="match status" value="1"/>
</dbReference>
<sequence>MGLGFDGFRNGQGSQRGSLTGKNPTDRAKLGVKRHILTDGNGIPLAITLSGANVHDKRNVKDTLNSILVFSGRKRKKPKHLCLDKGYDFKDIEALSKEETFDLIFGKKVKNLSLVNTKENLDVGSLKEQIVGIIDSELF</sequence>
<dbReference type="GO" id="GO:0003677">
    <property type="term" value="F:DNA binding"/>
    <property type="evidence" value="ECO:0007669"/>
    <property type="project" value="InterPro"/>
</dbReference>
<feature type="domain" description="Transposase IS4-like" evidence="2">
    <location>
        <begin position="20"/>
        <end position="102"/>
    </location>
</feature>
<evidence type="ECO:0000313" key="3">
    <source>
        <dbReference type="EMBL" id="EMN92067.1"/>
    </source>
</evidence>
<dbReference type="AlphaFoldDB" id="M6QTD8"/>
<dbReference type="Proteomes" id="UP000012118">
    <property type="component" value="Unassembled WGS sequence"/>
</dbReference>
<evidence type="ECO:0000313" key="4">
    <source>
        <dbReference type="Proteomes" id="UP000012118"/>
    </source>
</evidence>
<dbReference type="PANTHER" id="PTHR30007:SF0">
    <property type="entry name" value="TRANSPOSASE"/>
    <property type="match status" value="1"/>
</dbReference>
<dbReference type="GO" id="GO:0006313">
    <property type="term" value="P:DNA transposition"/>
    <property type="evidence" value="ECO:0007669"/>
    <property type="project" value="InterPro"/>
</dbReference>
<proteinExistence type="predicted"/>
<dbReference type="GO" id="GO:0004803">
    <property type="term" value="F:transposase activity"/>
    <property type="evidence" value="ECO:0007669"/>
    <property type="project" value="InterPro"/>
</dbReference>
<gene>
    <name evidence="3" type="ORF">LEP1GSC108_3095</name>
</gene>
<accession>M6QTD8</accession>
<feature type="compositionally biased region" description="Polar residues" evidence="1">
    <location>
        <begin position="11"/>
        <end position="23"/>
    </location>
</feature>